<evidence type="ECO:0000259" key="1">
    <source>
        <dbReference type="Pfam" id="PF01636"/>
    </source>
</evidence>
<name>A0ABV4CH13_9PSEU</name>
<dbReference type="InterPro" id="IPR011009">
    <property type="entry name" value="Kinase-like_dom_sf"/>
</dbReference>
<gene>
    <name evidence="2" type="ORF">AB8O55_13160</name>
</gene>
<dbReference type="PANTHER" id="PTHR47829:SF1">
    <property type="entry name" value="HAD FAMILY PHOSPHATASE"/>
    <property type="match status" value="1"/>
</dbReference>
<dbReference type="RefSeq" id="WP_369774876.1">
    <property type="nucleotide sequence ID" value="NZ_JBGEHV010000020.1"/>
</dbReference>
<proteinExistence type="predicted"/>
<dbReference type="PANTHER" id="PTHR47829">
    <property type="entry name" value="HYDROLASE, PUTATIVE (AFU_ORTHOLOGUE AFUA_1G12880)-RELATED"/>
    <property type="match status" value="1"/>
</dbReference>
<evidence type="ECO:0000313" key="3">
    <source>
        <dbReference type="Proteomes" id="UP001564626"/>
    </source>
</evidence>
<protein>
    <submittedName>
        <fullName evidence="2">Phosphotransferase family protein</fullName>
    </submittedName>
</protein>
<accession>A0ABV4CH13</accession>
<dbReference type="Gene3D" id="3.90.1200.10">
    <property type="match status" value="1"/>
</dbReference>
<feature type="domain" description="Aminoglycoside phosphotransferase" evidence="1">
    <location>
        <begin position="29"/>
        <end position="251"/>
    </location>
</feature>
<dbReference type="InterPro" id="IPR052898">
    <property type="entry name" value="ACAD10-like"/>
</dbReference>
<dbReference type="Pfam" id="PF01636">
    <property type="entry name" value="APH"/>
    <property type="match status" value="1"/>
</dbReference>
<reference evidence="2 3" key="1">
    <citation type="submission" date="2024-08" db="EMBL/GenBank/DDBJ databases">
        <title>Genome mining of Saccharopolyspora cebuensis PGLac3 from Nigerian medicinal plant.</title>
        <authorList>
            <person name="Ezeobiora C.E."/>
            <person name="Igbokwe N.H."/>
            <person name="Amin D.H."/>
            <person name="Mendie U.E."/>
        </authorList>
    </citation>
    <scope>NUCLEOTIDE SEQUENCE [LARGE SCALE GENOMIC DNA]</scope>
    <source>
        <strain evidence="2 3">PGLac3</strain>
    </source>
</reference>
<sequence>MELRGIEPVAVTRWLAEHVPDLVPPVEFALISGGRSNLTYRLTDAAGSVRALRRPPTGGVLSTAHDMGREWRFISALAGTPVPVPEPLAYCADAAVTGAEFYVMGYVDGTVLVDAEAARPFPPEARRAAGFAVVDCLAALHRVEPDEVGLGDAARRDGYLHRQLRRWRRQVHQSGAPDLALLDAVHDALASGVPEQTTGIVHGDFRPGNLSFAPDGAVLAVFDWELATLGEPLADLGWLISTWAEPDDAAPPTTPGPTVEPGFPRRRELVDRYVELTGRDVADLPYYVAFQRWRSACITAGVRARYQAGVMGDDGYTARCEDARERRQAEAAWRAVEELGLTGGAR</sequence>
<evidence type="ECO:0000313" key="2">
    <source>
        <dbReference type="EMBL" id="MEY8040348.1"/>
    </source>
</evidence>
<dbReference type="Gene3D" id="3.30.200.20">
    <property type="entry name" value="Phosphorylase Kinase, domain 1"/>
    <property type="match status" value="1"/>
</dbReference>
<dbReference type="Proteomes" id="UP001564626">
    <property type="component" value="Unassembled WGS sequence"/>
</dbReference>
<dbReference type="CDD" id="cd05154">
    <property type="entry name" value="ACAD10_11_N-like"/>
    <property type="match status" value="1"/>
</dbReference>
<keyword evidence="3" id="KW-1185">Reference proteome</keyword>
<dbReference type="InterPro" id="IPR041726">
    <property type="entry name" value="ACAD10_11_N"/>
</dbReference>
<comment type="caution">
    <text evidence="2">The sequence shown here is derived from an EMBL/GenBank/DDBJ whole genome shotgun (WGS) entry which is preliminary data.</text>
</comment>
<organism evidence="2 3">
    <name type="scientific">Saccharopolyspora cebuensis</name>
    <dbReference type="NCBI Taxonomy" id="418759"/>
    <lineage>
        <taxon>Bacteria</taxon>
        <taxon>Bacillati</taxon>
        <taxon>Actinomycetota</taxon>
        <taxon>Actinomycetes</taxon>
        <taxon>Pseudonocardiales</taxon>
        <taxon>Pseudonocardiaceae</taxon>
        <taxon>Saccharopolyspora</taxon>
    </lineage>
</organism>
<dbReference type="SUPFAM" id="SSF56112">
    <property type="entry name" value="Protein kinase-like (PK-like)"/>
    <property type="match status" value="1"/>
</dbReference>
<dbReference type="InterPro" id="IPR002575">
    <property type="entry name" value="Aminoglycoside_PTrfase"/>
</dbReference>
<dbReference type="EMBL" id="JBGEHV010000020">
    <property type="protein sequence ID" value="MEY8040348.1"/>
    <property type="molecule type" value="Genomic_DNA"/>
</dbReference>